<gene>
    <name evidence="2" type="ORF">RM530_16515</name>
</gene>
<evidence type="ECO:0000313" key="3">
    <source>
        <dbReference type="Proteomes" id="UP001254608"/>
    </source>
</evidence>
<evidence type="ECO:0000313" key="2">
    <source>
        <dbReference type="EMBL" id="MDT0498949.1"/>
    </source>
</evidence>
<accession>A0ABU2WM39</accession>
<proteinExistence type="predicted"/>
<comment type="caution">
    <text evidence="2">The sequence shown here is derived from an EMBL/GenBank/DDBJ whole genome shotgun (WGS) entry which is preliminary data.</text>
</comment>
<keyword evidence="3" id="KW-1185">Reference proteome</keyword>
<feature type="domain" description="Transposase IS66 central" evidence="1">
    <location>
        <begin position="44"/>
        <end position="161"/>
    </location>
</feature>
<protein>
    <submittedName>
        <fullName evidence="2">Transposase</fullName>
    </submittedName>
</protein>
<sequence length="186" mass="21208">MVEQLRSCRRCVLADVTSVAQRVRPPKAPNECGALPSGFLAWARNLKRLLQQTCAVVSRRKRKKLNGREYAKLQKLYRNILTRGDKELPPIPPRQNGKRGRIAKSDAHKLWERLSDHESAVLLFAKESHVAFTNNRAERELCMSKVKRNVSGCFRNRAYAQAYVCRAIALWQADTPHNGRVTVTVC</sequence>
<reference evidence="2 3" key="1">
    <citation type="submission" date="2023-09" db="EMBL/GenBank/DDBJ databases">
        <authorList>
            <person name="Rey-Velasco X."/>
        </authorList>
    </citation>
    <scope>NUCLEOTIDE SEQUENCE [LARGE SCALE GENOMIC DNA]</scope>
    <source>
        <strain evidence="2 3">W345</strain>
    </source>
</reference>
<dbReference type="Pfam" id="PF03050">
    <property type="entry name" value="DDE_Tnp_IS66"/>
    <property type="match status" value="1"/>
</dbReference>
<dbReference type="InterPro" id="IPR004291">
    <property type="entry name" value="Transposase_IS66_central"/>
</dbReference>
<dbReference type="Proteomes" id="UP001254608">
    <property type="component" value="Unassembled WGS sequence"/>
</dbReference>
<organism evidence="2 3">
    <name type="scientific">Banduia mediterranea</name>
    <dbReference type="NCBI Taxonomy" id="3075609"/>
    <lineage>
        <taxon>Bacteria</taxon>
        <taxon>Pseudomonadati</taxon>
        <taxon>Pseudomonadota</taxon>
        <taxon>Gammaproteobacteria</taxon>
        <taxon>Nevskiales</taxon>
        <taxon>Algiphilaceae</taxon>
        <taxon>Banduia</taxon>
    </lineage>
</organism>
<name>A0ABU2WM39_9GAMM</name>
<evidence type="ECO:0000259" key="1">
    <source>
        <dbReference type="Pfam" id="PF03050"/>
    </source>
</evidence>
<dbReference type="EMBL" id="JAVRIC010000030">
    <property type="protein sequence ID" value="MDT0498949.1"/>
    <property type="molecule type" value="Genomic_DNA"/>
</dbReference>